<evidence type="ECO:0000313" key="3">
    <source>
        <dbReference type="Proteomes" id="UP001446871"/>
    </source>
</evidence>
<comment type="caution">
    <text evidence="2">The sequence shown here is derived from an EMBL/GenBank/DDBJ whole genome shotgun (WGS) entry which is preliminary data.</text>
</comment>
<name>A0ABR1W5Z0_9PEZI</name>
<protein>
    <submittedName>
        <fullName evidence="2">Uncharacterized protein</fullName>
    </submittedName>
</protein>
<feature type="region of interest" description="Disordered" evidence="1">
    <location>
        <begin position="51"/>
        <end position="112"/>
    </location>
</feature>
<keyword evidence="3" id="KW-1185">Reference proteome</keyword>
<feature type="compositionally biased region" description="Polar residues" evidence="1">
    <location>
        <begin position="57"/>
        <end position="67"/>
    </location>
</feature>
<dbReference type="EMBL" id="JAQQWM010000002">
    <property type="protein sequence ID" value="KAK8077885.1"/>
    <property type="molecule type" value="Genomic_DNA"/>
</dbReference>
<dbReference type="Proteomes" id="UP001446871">
    <property type="component" value="Unassembled WGS sequence"/>
</dbReference>
<gene>
    <name evidence="2" type="ORF">PG996_004055</name>
</gene>
<feature type="compositionally biased region" description="Basic residues" evidence="1">
    <location>
        <begin position="71"/>
        <end position="85"/>
    </location>
</feature>
<proteinExistence type="predicted"/>
<organism evidence="2 3">
    <name type="scientific">Apiospora saccharicola</name>
    <dbReference type="NCBI Taxonomy" id="335842"/>
    <lineage>
        <taxon>Eukaryota</taxon>
        <taxon>Fungi</taxon>
        <taxon>Dikarya</taxon>
        <taxon>Ascomycota</taxon>
        <taxon>Pezizomycotina</taxon>
        <taxon>Sordariomycetes</taxon>
        <taxon>Xylariomycetidae</taxon>
        <taxon>Amphisphaeriales</taxon>
        <taxon>Apiosporaceae</taxon>
        <taxon>Apiospora</taxon>
    </lineage>
</organism>
<evidence type="ECO:0000313" key="2">
    <source>
        <dbReference type="EMBL" id="KAK8077885.1"/>
    </source>
</evidence>
<evidence type="ECO:0000256" key="1">
    <source>
        <dbReference type="SAM" id="MobiDB-lite"/>
    </source>
</evidence>
<sequence length="112" mass="12606">MATQRSTYPAVSWKVYALPQPIERRFISKGGYAFTLLLPCSQRFSLEPASFDAGGRVTSSTGSSQILQRPLFKRPKKSRTRRRRQTPGSTFANTDPHETVYSGLEQPRSRGL</sequence>
<reference evidence="2 3" key="1">
    <citation type="submission" date="2023-01" db="EMBL/GenBank/DDBJ databases">
        <title>Analysis of 21 Apiospora genomes using comparative genomics revels a genus with tremendous synthesis potential of carbohydrate active enzymes and secondary metabolites.</title>
        <authorList>
            <person name="Sorensen T."/>
        </authorList>
    </citation>
    <scope>NUCLEOTIDE SEQUENCE [LARGE SCALE GENOMIC DNA]</scope>
    <source>
        <strain evidence="2 3">CBS 83171</strain>
    </source>
</reference>
<accession>A0ABR1W5Z0</accession>